<comment type="caution">
    <text evidence="1">The sequence shown here is derived from an EMBL/GenBank/DDBJ whole genome shotgun (WGS) entry which is preliminary data.</text>
</comment>
<evidence type="ECO:0000313" key="2">
    <source>
        <dbReference type="Proteomes" id="UP000194606"/>
    </source>
</evidence>
<gene>
    <name evidence="1" type="ORF">BZZ03_07500</name>
</gene>
<dbReference type="EMBL" id="MUIZ01000004">
    <property type="protein sequence ID" value="OUK04312.1"/>
    <property type="molecule type" value="Genomic_DNA"/>
</dbReference>
<dbReference type="AlphaFoldDB" id="A0A252CCN1"/>
<dbReference type="RefSeq" id="WP_086582915.1">
    <property type="nucleotide sequence ID" value="NZ_CP141700.1"/>
</dbReference>
<protein>
    <submittedName>
        <fullName evidence="1">Uncharacterized protein</fullName>
    </submittedName>
</protein>
<dbReference type="InterPro" id="IPR029058">
    <property type="entry name" value="AB_hydrolase_fold"/>
</dbReference>
<accession>A0A252CCN1</accession>
<organism evidence="1 2">
    <name type="scientific">Lactococcus petauri</name>
    <dbReference type="NCBI Taxonomy" id="1940789"/>
    <lineage>
        <taxon>Bacteria</taxon>
        <taxon>Bacillati</taxon>
        <taxon>Bacillota</taxon>
        <taxon>Bacilli</taxon>
        <taxon>Lactobacillales</taxon>
        <taxon>Streptococcaceae</taxon>
        <taxon>Lactococcus</taxon>
    </lineage>
</organism>
<evidence type="ECO:0000313" key="1">
    <source>
        <dbReference type="EMBL" id="OUK04312.1"/>
    </source>
</evidence>
<name>A0A252CCN1_9LACT</name>
<reference evidence="1 2" key="1">
    <citation type="submission" date="2017-02" db="EMBL/GenBank/DDBJ databases">
        <authorList>
            <person name="Peterson S.W."/>
        </authorList>
    </citation>
    <scope>NUCLEOTIDE SEQUENCE [LARGE SCALE GENOMIC DNA]</scope>
    <source>
        <strain evidence="1">159469</strain>
    </source>
</reference>
<sequence>MSGKYVDNDSDKLIIVFQSAGRVPQEAITSYINKEVTDEEIGRYHEKYNWFNWTKKIEEADFYYIEDHYSGIYGWYISDFGKNIIDDIQKEIKSIVSKKNYQMVISFGSSKGGTGALVHGLLSPYIDKIFSLVPQINITEYINKHLSMLKPLIYAENQDNINESTMNDINNFIHPLNIIRKKTIFFYTGVTDEQFKETKQFSEKIVNCGVSSTLIINVEKKKHSPMVMDNVEFIENLLKSILSNKRTKDKNLFQLESKTFLYLGK</sequence>
<dbReference type="Proteomes" id="UP000194606">
    <property type="component" value="Unassembled WGS sequence"/>
</dbReference>
<proteinExistence type="predicted"/>
<dbReference type="Gene3D" id="3.40.50.1820">
    <property type="entry name" value="alpha/beta hydrolase"/>
    <property type="match status" value="1"/>
</dbReference>
<dbReference type="SUPFAM" id="SSF53474">
    <property type="entry name" value="alpha/beta-Hydrolases"/>
    <property type="match status" value="1"/>
</dbReference>